<organism evidence="2 3">
    <name type="scientific">Paenibacillus crassostreae</name>
    <dbReference type="NCBI Taxonomy" id="1763538"/>
    <lineage>
        <taxon>Bacteria</taxon>
        <taxon>Bacillati</taxon>
        <taxon>Bacillota</taxon>
        <taxon>Bacilli</taxon>
        <taxon>Bacillales</taxon>
        <taxon>Paenibacillaceae</taxon>
        <taxon>Paenibacillus</taxon>
    </lineage>
</organism>
<comment type="caution">
    <text evidence="2">The sequence shown here is derived from an EMBL/GenBank/DDBJ whole genome shotgun (WGS) entry which is preliminary data.</text>
</comment>
<feature type="transmembrane region" description="Helical" evidence="1">
    <location>
        <begin position="12"/>
        <end position="35"/>
    </location>
</feature>
<feature type="transmembrane region" description="Helical" evidence="1">
    <location>
        <begin position="101"/>
        <end position="125"/>
    </location>
</feature>
<keyword evidence="1" id="KW-0812">Transmembrane</keyword>
<feature type="transmembrane region" description="Helical" evidence="1">
    <location>
        <begin position="68"/>
        <end position="89"/>
    </location>
</feature>
<evidence type="ECO:0000313" key="2">
    <source>
        <dbReference type="EMBL" id="OAB76802.1"/>
    </source>
</evidence>
<keyword evidence="3" id="KW-1185">Reference proteome</keyword>
<protein>
    <submittedName>
        <fullName evidence="2">Uncharacterized protein</fullName>
    </submittedName>
</protein>
<sequence length="132" mass="15327">MSFLPPAKSRRWFLWMAIYGTIIWILLGIYRFIYLGQPLDMIILLRLALFAYIVAGILHGFGWLGARLVWFITTLGITIGMLLMFLYTYRDMSGWEDLAGFLTLAVFLVGAFVLGLLVEGIYLLIKRYRRTY</sequence>
<feature type="transmembrane region" description="Helical" evidence="1">
    <location>
        <begin position="41"/>
        <end position="61"/>
    </location>
</feature>
<dbReference type="AlphaFoldDB" id="A0A167FQN0"/>
<dbReference type="OrthoDB" id="2665917at2"/>
<accession>A0A167FQN0</accession>
<evidence type="ECO:0000313" key="3">
    <source>
        <dbReference type="Proteomes" id="UP000077134"/>
    </source>
</evidence>
<keyword evidence="1" id="KW-0472">Membrane</keyword>
<reference evidence="2 3" key="1">
    <citation type="submission" date="2016-02" db="EMBL/GenBank/DDBJ databases">
        <title>Paenibacillus sp. LPB0068, isolated from Crassostrea gigas.</title>
        <authorList>
            <person name="Shin S.-K."/>
            <person name="Yi H."/>
        </authorList>
    </citation>
    <scope>NUCLEOTIDE SEQUENCE [LARGE SCALE GENOMIC DNA]</scope>
    <source>
        <strain evidence="2 3">LPB0068</strain>
    </source>
</reference>
<dbReference type="EMBL" id="LSFN01000005">
    <property type="protein sequence ID" value="OAB76802.1"/>
    <property type="molecule type" value="Genomic_DNA"/>
</dbReference>
<proteinExistence type="predicted"/>
<dbReference type="STRING" id="1763538.LPB68_19515"/>
<evidence type="ECO:0000256" key="1">
    <source>
        <dbReference type="SAM" id="Phobius"/>
    </source>
</evidence>
<gene>
    <name evidence="2" type="ORF">PNBC_05225</name>
</gene>
<name>A0A167FQN0_9BACL</name>
<dbReference type="KEGG" id="pcx:LPB68_19515"/>
<dbReference type="Proteomes" id="UP000077134">
    <property type="component" value="Unassembled WGS sequence"/>
</dbReference>
<keyword evidence="1" id="KW-1133">Transmembrane helix</keyword>
<dbReference type="RefSeq" id="WP_068655865.1">
    <property type="nucleotide sequence ID" value="NZ_CP017770.1"/>
</dbReference>